<feature type="region of interest" description="Disordered" evidence="11">
    <location>
        <begin position="98"/>
        <end position="120"/>
    </location>
</feature>
<evidence type="ECO:0000256" key="11">
    <source>
        <dbReference type="SAM" id="MobiDB-lite"/>
    </source>
</evidence>
<dbReference type="CDD" id="cd06163">
    <property type="entry name" value="S2P-M50_PDZ_RseP-like"/>
    <property type="match status" value="1"/>
</dbReference>
<sequence length="490" mass="52149">MITVLLYILGIVVILIGLAISIGLHEVGHLLPAKLFGVKVTQYMVGFGKTIWSRKKGETEYGVKMLPLGGYISMIGMFPPGKDGNVRDSTTGFLQTLSDERPTLHRSHGESETAADTLSPSAEALAQADIPAEAGVPDGRRRFFDQLVQDARDSSAETIGEGEDHRAFYRLPVWKRIIIMLGGPLMNLFLAVLFMSIVVMGFGLPQSSTTIETVNACVVPAGSTATECGPDSAPSPGAEAGLKPGDKLVSLDDTAITSWTQATEIIRVSPGKTLNLVVERQGTEETLKLTPLLTKRYVLDAQNRPVKEADGKYKTEEVGFVGIGPGTETVQGSFGDVFPLIGNNIGAVANTIVHLPQRLYDVAVAAFGGGERDPNGPLSVVGVGRIAGEVVSNHNITDSNKAAFVFNLLGSLNVALFAFNLIPLTPLDGGHVAAALWEGLRRRIAKLFGRPDPGPVDAAKLMPLTMAVAGIFLVMTVLLVFADLVNPVRF</sequence>
<dbReference type="InterPro" id="IPR001478">
    <property type="entry name" value="PDZ"/>
</dbReference>
<dbReference type="InterPro" id="IPR008915">
    <property type="entry name" value="Peptidase_M50"/>
</dbReference>
<keyword evidence="10 12" id="KW-0472">Membrane</keyword>
<evidence type="ECO:0000256" key="4">
    <source>
        <dbReference type="ARBA" id="ARBA00022670"/>
    </source>
</evidence>
<keyword evidence="15" id="KW-1185">Reference proteome</keyword>
<evidence type="ECO:0000313" key="14">
    <source>
        <dbReference type="EMBL" id="RLP83257.1"/>
    </source>
</evidence>
<feature type="compositionally biased region" description="Basic and acidic residues" evidence="11">
    <location>
        <begin position="98"/>
        <end position="111"/>
    </location>
</feature>
<evidence type="ECO:0000256" key="8">
    <source>
        <dbReference type="ARBA" id="ARBA00022989"/>
    </source>
</evidence>
<name>A0A3L7AS54_9MICO</name>
<comment type="subcellular location">
    <subcellularLocation>
        <location evidence="2">Membrane</location>
        <topology evidence="2">Multi-pass membrane protein</topology>
    </subcellularLocation>
</comment>
<dbReference type="GO" id="GO:0004222">
    <property type="term" value="F:metalloendopeptidase activity"/>
    <property type="evidence" value="ECO:0007669"/>
    <property type="project" value="InterPro"/>
</dbReference>
<dbReference type="CDD" id="cd23081">
    <property type="entry name" value="cpPDZ_EcRseP-like"/>
    <property type="match status" value="1"/>
</dbReference>
<keyword evidence="6" id="KW-0378">Hydrolase</keyword>
<evidence type="ECO:0000256" key="9">
    <source>
        <dbReference type="ARBA" id="ARBA00023049"/>
    </source>
</evidence>
<dbReference type="Proteomes" id="UP000269438">
    <property type="component" value="Unassembled WGS sequence"/>
</dbReference>
<comment type="similarity">
    <text evidence="3">Belongs to the peptidase M50B family.</text>
</comment>
<dbReference type="PANTHER" id="PTHR42837">
    <property type="entry name" value="REGULATOR OF SIGMA-E PROTEASE RSEP"/>
    <property type="match status" value="1"/>
</dbReference>
<feature type="transmembrane region" description="Helical" evidence="12">
    <location>
        <begin position="6"/>
        <end position="24"/>
    </location>
</feature>
<keyword evidence="9 14" id="KW-0482">Metalloprotease</keyword>
<evidence type="ECO:0000256" key="2">
    <source>
        <dbReference type="ARBA" id="ARBA00004141"/>
    </source>
</evidence>
<evidence type="ECO:0000256" key="10">
    <source>
        <dbReference type="ARBA" id="ARBA00023136"/>
    </source>
</evidence>
<keyword evidence="8 12" id="KW-1133">Transmembrane helix</keyword>
<dbReference type="PANTHER" id="PTHR42837:SF2">
    <property type="entry name" value="MEMBRANE METALLOPROTEASE ARASP2, CHLOROPLASTIC-RELATED"/>
    <property type="match status" value="1"/>
</dbReference>
<keyword evidence="4 14" id="KW-0645">Protease</keyword>
<dbReference type="InterPro" id="IPR036034">
    <property type="entry name" value="PDZ_sf"/>
</dbReference>
<evidence type="ECO:0000313" key="15">
    <source>
        <dbReference type="Proteomes" id="UP000269438"/>
    </source>
</evidence>
<dbReference type="GO" id="GO:0006508">
    <property type="term" value="P:proteolysis"/>
    <property type="evidence" value="ECO:0007669"/>
    <property type="project" value="UniProtKB-KW"/>
</dbReference>
<dbReference type="Pfam" id="PF02163">
    <property type="entry name" value="Peptidase_M50"/>
    <property type="match status" value="1"/>
</dbReference>
<dbReference type="GO" id="GO:0016020">
    <property type="term" value="C:membrane"/>
    <property type="evidence" value="ECO:0007669"/>
    <property type="project" value="UniProtKB-SubCell"/>
</dbReference>
<dbReference type="SMART" id="SM00228">
    <property type="entry name" value="PDZ"/>
    <property type="match status" value="1"/>
</dbReference>
<dbReference type="AlphaFoldDB" id="A0A3L7AS54"/>
<evidence type="ECO:0000256" key="1">
    <source>
        <dbReference type="ARBA" id="ARBA00001947"/>
    </source>
</evidence>
<dbReference type="SUPFAM" id="SSF50156">
    <property type="entry name" value="PDZ domain-like"/>
    <property type="match status" value="1"/>
</dbReference>
<feature type="transmembrane region" description="Helical" evidence="12">
    <location>
        <begin position="461"/>
        <end position="485"/>
    </location>
</feature>
<evidence type="ECO:0000256" key="7">
    <source>
        <dbReference type="ARBA" id="ARBA00022833"/>
    </source>
</evidence>
<evidence type="ECO:0000256" key="5">
    <source>
        <dbReference type="ARBA" id="ARBA00022692"/>
    </source>
</evidence>
<dbReference type="InterPro" id="IPR041489">
    <property type="entry name" value="PDZ_6"/>
</dbReference>
<gene>
    <name evidence="14" type="ORF">D9V34_08510</name>
</gene>
<feature type="transmembrane region" description="Helical" evidence="12">
    <location>
        <begin position="177"/>
        <end position="204"/>
    </location>
</feature>
<dbReference type="OrthoDB" id="9782003at2"/>
<dbReference type="RefSeq" id="WP_121688382.1">
    <property type="nucleotide sequence ID" value="NZ_RCUY01000005.1"/>
</dbReference>
<evidence type="ECO:0000256" key="6">
    <source>
        <dbReference type="ARBA" id="ARBA00022801"/>
    </source>
</evidence>
<keyword evidence="5 12" id="KW-0812">Transmembrane</keyword>
<organism evidence="14 15">
    <name type="scientific">Mycetocola lacteus</name>
    <dbReference type="NCBI Taxonomy" id="76637"/>
    <lineage>
        <taxon>Bacteria</taxon>
        <taxon>Bacillati</taxon>
        <taxon>Actinomycetota</taxon>
        <taxon>Actinomycetes</taxon>
        <taxon>Micrococcales</taxon>
        <taxon>Microbacteriaceae</taxon>
        <taxon>Mycetocola</taxon>
    </lineage>
</organism>
<feature type="domain" description="PDZ" evidence="13">
    <location>
        <begin position="200"/>
        <end position="282"/>
    </location>
</feature>
<evidence type="ECO:0000259" key="13">
    <source>
        <dbReference type="SMART" id="SM00228"/>
    </source>
</evidence>
<reference evidence="14 15" key="1">
    <citation type="submission" date="2018-10" db="EMBL/GenBank/DDBJ databases">
        <authorList>
            <person name="Li J."/>
        </authorList>
    </citation>
    <scope>NUCLEOTIDE SEQUENCE [LARGE SCALE GENOMIC DNA]</scope>
    <source>
        <strain evidence="14 15">JCM 11654</strain>
    </source>
</reference>
<evidence type="ECO:0000256" key="12">
    <source>
        <dbReference type="SAM" id="Phobius"/>
    </source>
</evidence>
<accession>A0A3L7AS54</accession>
<dbReference type="Pfam" id="PF17820">
    <property type="entry name" value="PDZ_6"/>
    <property type="match status" value="1"/>
</dbReference>
<comment type="cofactor">
    <cofactor evidence="1">
        <name>Zn(2+)</name>
        <dbReference type="ChEBI" id="CHEBI:29105"/>
    </cofactor>
</comment>
<protein>
    <submittedName>
        <fullName evidence="14">RIP metalloprotease</fullName>
    </submittedName>
</protein>
<comment type="caution">
    <text evidence="14">The sequence shown here is derived from an EMBL/GenBank/DDBJ whole genome shotgun (WGS) entry which is preliminary data.</text>
</comment>
<dbReference type="EMBL" id="RCUY01000005">
    <property type="protein sequence ID" value="RLP83257.1"/>
    <property type="molecule type" value="Genomic_DNA"/>
</dbReference>
<keyword evidence="7" id="KW-0862">Zinc</keyword>
<dbReference type="InterPro" id="IPR004387">
    <property type="entry name" value="Pept_M50_Zn"/>
</dbReference>
<evidence type="ECO:0000256" key="3">
    <source>
        <dbReference type="ARBA" id="ARBA00007931"/>
    </source>
</evidence>
<dbReference type="Gene3D" id="2.30.42.10">
    <property type="match status" value="1"/>
</dbReference>
<proteinExistence type="inferred from homology"/>